<dbReference type="SUPFAM" id="SSF82895">
    <property type="entry name" value="TSP-1 type 1 repeat"/>
    <property type="match status" value="1"/>
</dbReference>
<name>A0AA97JC14_EUBMA</name>
<evidence type="ECO:0000259" key="6">
    <source>
        <dbReference type="Pfam" id="PF24310"/>
    </source>
</evidence>
<sequence length="849" mass="95805">MKELKEFPNLLLVVLCDYVLGAMEYLLLEEPTHIALSNSTISLEFHRYYGGNVTLKNTSVLLLEAATNQTVAKKQLSPNQFQDTVVFECYHFKSAGSYWFRMVSEISNGTDTQWNEESVPLHVEWPEFHIDLRRTSERLGNSLQLGLFTNEYLCPMNKTAISLDVILTSGLYDLGKLISNETLGLRTRKELSLSRSQWVTVDCHVVGQVVYMAALLKLARTHSVIASTGPVDLGHRFGYKVIVVQETTCESSVVVSVIPPPCTSARGHIAVFKDPPGTLSQKARIHESIVNPEDNQIEFNCTLFDEGTNKYCFEFRHSSRTESPPRAKECMLILRNIGHWTLWQAWSPCSVTCGDGVRERYRECLASFPVLLKQGCNGIHQEISPCSLEECSTTKSTPLTSLHPEGSQGANNNLVTITGISLCLSIIFATVLITLWRKLCKSQKCCTPVRCDSVRSSSFRKNSDEEDICPERQQRESFSEGGEAPCSEPLEIPLNFRRSLHFSPEEQGGTASCTESFQANAQKIIPPIFSYRLAQQQLKEMKKKGLTETTKVYHVSQNPLTETTSTESQEAVVGAANKFRIKSPFLEQPLNALNTSGDRPCSRMDFTFSRANPILSPSQSLIRQLRYQDGGEQLGTGYPRCSQFRRTASFHETRKAKPFRKRSMSTLPPRQPALYPCRVRTWDHVPDVQRQLKSKDVTENPEELHLYHSIASANEPLTYEAQSPHKWEPSGKKSDLVNSRQPAPQVLCVDRSEQKRNKKVPFQNHRDVGRKEPSILAVRENQQRASTLSPTQYRKSKCQSFPLDPKYHFYDNTSFGLTESELQMIDLPGYFGSNEDGETSTLSIEKLVL</sequence>
<dbReference type="PANTHER" id="PTHR16311">
    <property type="entry name" value="THROMBOSPONDIN TYPE I DOMAIN-CONTAINING 1"/>
    <property type="match status" value="1"/>
</dbReference>
<dbReference type="KEGG" id="emc:129329945"/>
<dbReference type="Pfam" id="PF24310">
    <property type="entry name" value="THSD1_D2"/>
    <property type="match status" value="1"/>
</dbReference>
<feature type="region of interest" description="Disordered" evidence="4">
    <location>
        <begin position="722"/>
        <end position="742"/>
    </location>
</feature>
<evidence type="ECO:0000313" key="9">
    <source>
        <dbReference type="RefSeq" id="XP_054835720.1"/>
    </source>
</evidence>
<dbReference type="GO" id="GO:0071944">
    <property type="term" value="C:cell periphery"/>
    <property type="evidence" value="ECO:0007669"/>
    <property type="project" value="TreeGrafter"/>
</dbReference>
<accession>A0AA97JC14</accession>
<dbReference type="InterPro" id="IPR000884">
    <property type="entry name" value="TSP1_rpt"/>
</dbReference>
<dbReference type="GeneID" id="129329945"/>
<feature type="domain" description="THSD1 third Ig-like" evidence="7">
    <location>
        <begin position="238"/>
        <end position="335"/>
    </location>
</feature>
<evidence type="ECO:0000256" key="3">
    <source>
        <dbReference type="ARBA" id="ARBA00023180"/>
    </source>
</evidence>
<evidence type="ECO:0000259" key="5">
    <source>
        <dbReference type="Pfam" id="PF24306"/>
    </source>
</evidence>
<dbReference type="FunFam" id="2.20.100.10:FF:000115">
    <property type="entry name" value="Thrombospondin type-1 domain-containing protein 1"/>
    <property type="match status" value="1"/>
</dbReference>
<dbReference type="InterPro" id="IPR056218">
    <property type="entry name" value="THSD1_D2"/>
</dbReference>
<dbReference type="AlphaFoldDB" id="A0AA97JC14"/>
<organism evidence="8 9">
    <name type="scientific">Eublepharis macularius</name>
    <name type="common">Leopard gecko</name>
    <name type="synonym">Cyrtodactylus macularius</name>
    <dbReference type="NCBI Taxonomy" id="481883"/>
    <lineage>
        <taxon>Eukaryota</taxon>
        <taxon>Metazoa</taxon>
        <taxon>Chordata</taxon>
        <taxon>Craniata</taxon>
        <taxon>Vertebrata</taxon>
        <taxon>Euteleostomi</taxon>
        <taxon>Lepidosauria</taxon>
        <taxon>Squamata</taxon>
        <taxon>Bifurcata</taxon>
        <taxon>Gekkota</taxon>
        <taxon>Eublepharidae</taxon>
        <taxon>Eublepharinae</taxon>
        <taxon>Eublepharis</taxon>
    </lineage>
</organism>
<keyword evidence="1" id="KW-0732">Signal</keyword>
<evidence type="ECO:0000256" key="4">
    <source>
        <dbReference type="SAM" id="MobiDB-lite"/>
    </source>
</evidence>
<keyword evidence="3" id="KW-0325">Glycoprotein</keyword>
<proteinExistence type="predicted"/>
<evidence type="ECO:0000259" key="7">
    <source>
        <dbReference type="Pfam" id="PF24311"/>
    </source>
</evidence>
<dbReference type="PANTHER" id="PTHR16311:SF3">
    <property type="entry name" value="THROMBOSPONDIN TYPE-1 DOMAIN-CONTAINING PROTEIN 1"/>
    <property type="match status" value="1"/>
</dbReference>
<protein>
    <submittedName>
        <fullName evidence="9">Thrombospondin type-1 domain-containing protein 1</fullName>
    </submittedName>
</protein>
<dbReference type="InterPro" id="IPR056219">
    <property type="entry name" value="THSD1_D3"/>
</dbReference>
<feature type="compositionally biased region" description="Basic and acidic residues" evidence="4">
    <location>
        <begin position="723"/>
        <end position="735"/>
    </location>
</feature>
<dbReference type="Proteomes" id="UP001190640">
    <property type="component" value="Chromosome 1"/>
</dbReference>
<dbReference type="Pfam" id="PF24306">
    <property type="entry name" value="THSD1_N"/>
    <property type="match status" value="1"/>
</dbReference>
<feature type="region of interest" description="Disordered" evidence="4">
    <location>
        <begin position="462"/>
        <end position="487"/>
    </location>
</feature>
<dbReference type="InterPro" id="IPR056217">
    <property type="entry name" value="THSD1_N"/>
</dbReference>
<feature type="domain" description="THSD1 second Ig-like" evidence="6">
    <location>
        <begin position="126"/>
        <end position="231"/>
    </location>
</feature>
<dbReference type="CTD" id="55901"/>
<feature type="compositionally biased region" description="Polar residues" evidence="4">
    <location>
        <begin position="783"/>
        <end position="793"/>
    </location>
</feature>
<dbReference type="Pfam" id="PF24311">
    <property type="entry name" value="THSD1_D3"/>
    <property type="match status" value="1"/>
</dbReference>
<evidence type="ECO:0000256" key="1">
    <source>
        <dbReference type="ARBA" id="ARBA00022729"/>
    </source>
</evidence>
<dbReference type="InterPro" id="IPR036383">
    <property type="entry name" value="TSP1_rpt_sf"/>
</dbReference>
<gene>
    <name evidence="9" type="primary">THSD1</name>
</gene>
<feature type="region of interest" description="Disordered" evidence="4">
    <location>
        <begin position="754"/>
        <end position="795"/>
    </location>
</feature>
<dbReference type="GO" id="GO:0005737">
    <property type="term" value="C:cytoplasm"/>
    <property type="evidence" value="ECO:0007669"/>
    <property type="project" value="UniProtKB-ARBA"/>
</dbReference>
<feature type="compositionally biased region" description="Basic and acidic residues" evidence="4">
    <location>
        <begin position="764"/>
        <end position="773"/>
    </location>
</feature>
<dbReference type="SMART" id="SM00209">
    <property type="entry name" value="TSP1"/>
    <property type="match status" value="1"/>
</dbReference>
<dbReference type="InterPro" id="IPR038877">
    <property type="entry name" value="THSD1"/>
</dbReference>
<keyword evidence="8" id="KW-1185">Reference proteome</keyword>
<evidence type="ECO:0000256" key="2">
    <source>
        <dbReference type="ARBA" id="ARBA00023157"/>
    </source>
</evidence>
<dbReference type="Pfam" id="PF00090">
    <property type="entry name" value="TSP_1"/>
    <property type="match status" value="1"/>
</dbReference>
<dbReference type="RefSeq" id="XP_054835720.1">
    <property type="nucleotide sequence ID" value="XM_054979745.1"/>
</dbReference>
<reference evidence="9" key="1">
    <citation type="submission" date="2025-08" db="UniProtKB">
        <authorList>
            <consortium name="RefSeq"/>
        </authorList>
    </citation>
    <scope>IDENTIFICATION</scope>
    <source>
        <tissue evidence="9">Blood</tissue>
    </source>
</reference>
<dbReference type="Gene3D" id="2.20.100.10">
    <property type="entry name" value="Thrombospondin type-1 (TSP1) repeat"/>
    <property type="match status" value="1"/>
</dbReference>
<feature type="compositionally biased region" description="Basic and acidic residues" evidence="4">
    <location>
        <begin position="469"/>
        <end position="478"/>
    </location>
</feature>
<feature type="domain" description="THSD1 N-terminal" evidence="5">
    <location>
        <begin position="25"/>
        <end position="122"/>
    </location>
</feature>
<evidence type="ECO:0000313" key="8">
    <source>
        <dbReference type="Proteomes" id="UP001190640"/>
    </source>
</evidence>
<dbReference type="PROSITE" id="PS50092">
    <property type="entry name" value="TSP1"/>
    <property type="match status" value="1"/>
</dbReference>
<keyword evidence="2" id="KW-1015">Disulfide bond</keyword>